<dbReference type="InterPro" id="IPR029052">
    <property type="entry name" value="Metallo-depent_PP-like"/>
</dbReference>
<dbReference type="KEGG" id="boz:DBV39_05240"/>
<dbReference type="EMBL" id="CP028901">
    <property type="protein sequence ID" value="AWB33212.1"/>
    <property type="molecule type" value="Genomic_DNA"/>
</dbReference>
<keyword evidence="3" id="KW-1185">Reference proteome</keyword>
<dbReference type="Gene3D" id="3.60.21.10">
    <property type="match status" value="1"/>
</dbReference>
<dbReference type="AlphaFoldDB" id="A0A2R4XHA6"/>
<evidence type="ECO:0000256" key="1">
    <source>
        <dbReference type="SAM" id="MobiDB-lite"/>
    </source>
</evidence>
<organism evidence="2 3">
    <name type="scientific">Orrella marina</name>
    <dbReference type="NCBI Taxonomy" id="2163011"/>
    <lineage>
        <taxon>Bacteria</taxon>
        <taxon>Pseudomonadati</taxon>
        <taxon>Pseudomonadota</taxon>
        <taxon>Betaproteobacteria</taxon>
        <taxon>Burkholderiales</taxon>
        <taxon>Alcaligenaceae</taxon>
        <taxon>Orrella</taxon>
    </lineage>
</organism>
<dbReference type="RefSeq" id="WP_108620641.1">
    <property type="nucleotide sequence ID" value="NZ_CP028901.1"/>
</dbReference>
<proteinExistence type="predicted"/>
<evidence type="ECO:0000313" key="2">
    <source>
        <dbReference type="EMBL" id="AWB33212.1"/>
    </source>
</evidence>
<protein>
    <submittedName>
        <fullName evidence="2">Uncharacterized protein</fullName>
    </submittedName>
</protein>
<sequence length="314" mass="34045">MPESPETSTTASTTSPAVPPDRSRTVATLLRSGWCQIQIAGQSQTENVWLMPHGTLYWPAQSTLFVADVHLGKAASYRQQGQPVPTGTTSTTLSRLSMALSASQAKRLIVLGDFLHSAAVHRAQGTLNALRQWRARHPELSIILIRGNHDDHAGDPESSLGIEVVNEPYTVGPFACRHAPEMTLPQDPQPKGSLQDASSQTTFWLAGHLHPVLVLKGQTGERIRLKGFVVRPDGCILPAFGAFTGGHPYEPARHDRCFVVIDEADSSGQGQYCEQADIPGARVLGVPAAMVQTRSGPTRRDVRALHNAWPIPDR</sequence>
<dbReference type="Proteomes" id="UP000244571">
    <property type="component" value="Chromosome"/>
</dbReference>
<evidence type="ECO:0000313" key="3">
    <source>
        <dbReference type="Proteomes" id="UP000244571"/>
    </source>
</evidence>
<dbReference type="PANTHER" id="PTHR39323">
    <property type="entry name" value="BLR1149 PROTEIN"/>
    <property type="match status" value="1"/>
</dbReference>
<dbReference type="InterPro" id="IPR026336">
    <property type="entry name" value="PdeM-like"/>
</dbReference>
<dbReference type="SUPFAM" id="SSF56300">
    <property type="entry name" value="Metallo-dependent phosphatases"/>
    <property type="match status" value="1"/>
</dbReference>
<reference evidence="2 3" key="1">
    <citation type="submission" date="2018-04" db="EMBL/GenBank/DDBJ databases">
        <title>Bordetella sp. HZ20 isolated from seawater.</title>
        <authorList>
            <person name="Sun C."/>
        </authorList>
    </citation>
    <scope>NUCLEOTIDE SEQUENCE [LARGE SCALE GENOMIC DNA]</scope>
    <source>
        <strain evidence="2 3">HZ20</strain>
    </source>
</reference>
<feature type="region of interest" description="Disordered" evidence="1">
    <location>
        <begin position="1"/>
        <end position="22"/>
    </location>
</feature>
<dbReference type="OrthoDB" id="9795838at2"/>
<dbReference type="PANTHER" id="PTHR39323:SF1">
    <property type="entry name" value="BLR1149 PROTEIN"/>
    <property type="match status" value="1"/>
</dbReference>
<dbReference type="NCBIfam" id="TIGR04123">
    <property type="entry name" value="P_estr_lig_assc"/>
    <property type="match status" value="1"/>
</dbReference>
<name>A0A2R4XHA6_9BURK</name>
<gene>
    <name evidence="2" type="ORF">DBV39_05240</name>
</gene>
<feature type="compositionally biased region" description="Low complexity" evidence="1">
    <location>
        <begin position="1"/>
        <end position="16"/>
    </location>
</feature>
<accession>A0A2R4XHA6</accession>